<keyword evidence="5" id="KW-0732">Signal</keyword>
<evidence type="ECO:0000313" key="8">
    <source>
        <dbReference type="Proteomes" id="UP000664859"/>
    </source>
</evidence>
<comment type="subcellular location">
    <subcellularLocation>
        <location evidence="1">Nucleus</location>
    </subcellularLocation>
</comment>
<sequence length="1190" mass="126684">MDSALHKELLLVCTALGSTEAVIIEDADGREAVVEKFVRGENCLEWLQDLQRALRRDLDATRDVCILLSKLKVPQTKLLPLLIECRDDPELVKTVMKICVMLSIPLSRTAEMALEEPLHLTEKQQRQSELTAQERAQRRQHALAQLEVLRPVKRARQNALAQLEALRGVKRAFASRSVASVLVGALEGPLGRTGGRAGQRTEADAFLIELTLTLLRNVLAVRDDATGAITGQGDHQLLLSALASEFVLDILLVLAQGIGERDNAKLNLLLLDILDSIFRGQDAGHLARGLADKGCTDTVAAAAIASLEAASFQSDSQSAGSLGDDQRSGGGGVAPGGGQLKGTIRIAPGASGVARFANNPFQNLSEVVPQAPPKPGRRGAAAIVAQRPDAGAAGSAAAAAAAALGGCGSSARAEGDCARKALQAFARGFLEVGYDPFMRSIKAFARGFLEEEIRRDSSRLQAQDKPMFFRLAALFMRTHRLAWQCSGGKKEYRLGQILETLDVMCFNLALGECEHALANPKAPASLPKLTEALTLLTEMMQILAVITASPVKSHRVLALGLLTHVYLQRESADQLPALLRGWNPAKHSREHAARLAELVHVTLKYAARVAALVHVTLKHSGDHAARFAELVHLTLKVLEMWPLQREKGSSASDDLKEDPELHVALEVAQDFDVAAYVMVLTTNLTVRMYSTLLRHFAANEPRTNHHVLSFFMRMSAMRAQAAPRRRKGKRKSGGATAAQGQAQVRRRKGKRKSGDEMALEAAEGPTLEPMLYNVHTLMGFSLLLEDPQVRLAVRAHESAAQHGSNARTREAAGAAELRRLARYAATLTRNFAELCGRNHLAFVEELDGCYGAAAFQEAFSKSDKADDGMYESSEDEGAAVRQRYAAEDGSASPQHQRRRRRSDGAAAPASPADDTDEEEWGEETAVAAISKAEAKRARRGKKRVVEDEGSAAEGGATGASKKRKAARWTKEEDELLRTQYPLYAGSASVYTVLAQEDLLEERGRTAKQIQRRVAKLGLPSAAADSDSDADSVAASGPTAVTAAAAAEGSGDDSDSDSDHAAASAAAPRVTAQQPSSPTTSDAADTPLAGSPADLKGDNHGAHGSGGSGSAERERKRGRRLRRASAGVDSSDSDGGHAGGGNSSADEASAGGGGSSGGEGDGSSEAGRKMAAVPPPVARRRMVLDDDEESD</sequence>
<keyword evidence="2" id="KW-0539">Nucleus</keyword>
<dbReference type="GO" id="GO:0000076">
    <property type="term" value="P:DNA replication checkpoint signaling"/>
    <property type="evidence" value="ECO:0007669"/>
    <property type="project" value="TreeGrafter"/>
</dbReference>
<feature type="compositionally biased region" description="Gly residues" evidence="4">
    <location>
        <begin position="1149"/>
        <end position="1160"/>
    </location>
</feature>
<evidence type="ECO:0000256" key="5">
    <source>
        <dbReference type="SAM" id="SignalP"/>
    </source>
</evidence>
<dbReference type="GO" id="GO:0003677">
    <property type="term" value="F:DNA binding"/>
    <property type="evidence" value="ECO:0007669"/>
    <property type="project" value="TreeGrafter"/>
</dbReference>
<feature type="compositionally biased region" description="Gly residues" evidence="4">
    <location>
        <begin position="328"/>
        <end position="339"/>
    </location>
</feature>
<dbReference type="Pfam" id="PF04821">
    <property type="entry name" value="TIMELESS"/>
    <property type="match status" value="1"/>
</dbReference>
<feature type="region of interest" description="Disordered" evidence="4">
    <location>
        <begin position="1017"/>
        <end position="1190"/>
    </location>
</feature>
<dbReference type="InterPro" id="IPR044998">
    <property type="entry name" value="Timeless"/>
</dbReference>
<accession>A0A836C9Z6</accession>
<evidence type="ECO:0000313" key="7">
    <source>
        <dbReference type="EMBL" id="KAG5176771.1"/>
    </source>
</evidence>
<evidence type="ECO:0000256" key="4">
    <source>
        <dbReference type="SAM" id="MobiDB-lite"/>
    </source>
</evidence>
<keyword evidence="3" id="KW-0131">Cell cycle</keyword>
<comment type="caution">
    <text evidence="7">The sequence shown here is derived from an EMBL/GenBank/DDBJ whole genome shotgun (WGS) entry which is preliminary data.</text>
</comment>
<dbReference type="PANTHER" id="PTHR22940:SF4">
    <property type="entry name" value="PROTEIN TIMELESS HOMOLOG"/>
    <property type="match status" value="1"/>
</dbReference>
<feature type="region of interest" description="Disordered" evidence="4">
    <location>
        <begin position="862"/>
        <end position="974"/>
    </location>
</feature>
<feature type="compositionally biased region" description="Low complexity" evidence="4">
    <location>
        <begin position="1020"/>
        <end position="1048"/>
    </location>
</feature>
<gene>
    <name evidence="7" type="ORF">JKP88DRAFT_334503</name>
</gene>
<keyword evidence="8" id="KW-1185">Reference proteome</keyword>
<feature type="domain" description="Timeless N-terminal" evidence="6">
    <location>
        <begin position="36"/>
        <end position="295"/>
    </location>
</feature>
<evidence type="ECO:0000256" key="2">
    <source>
        <dbReference type="ARBA" id="ARBA00023242"/>
    </source>
</evidence>
<feature type="compositionally biased region" description="Polar residues" evidence="4">
    <location>
        <begin position="1072"/>
        <end position="1082"/>
    </location>
</feature>
<dbReference type="GO" id="GO:0043111">
    <property type="term" value="P:replication fork arrest"/>
    <property type="evidence" value="ECO:0007669"/>
    <property type="project" value="TreeGrafter"/>
</dbReference>
<evidence type="ECO:0000256" key="3">
    <source>
        <dbReference type="ARBA" id="ARBA00023306"/>
    </source>
</evidence>
<dbReference type="OrthoDB" id="310853at2759"/>
<evidence type="ECO:0000256" key="1">
    <source>
        <dbReference type="ARBA" id="ARBA00004123"/>
    </source>
</evidence>
<reference evidence="7" key="1">
    <citation type="submission" date="2021-02" db="EMBL/GenBank/DDBJ databases">
        <title>First Annotated Genome of the Yellow-green Alga Tribonema minus.</title>
        <authorList>
            <person name="Mahan K.M."/>
        </authorList>
    </citation>
    <scope>NUCLEOTIDE SEQUENCE</scope>
    <source>
        <strain evidence="7">UTEX B ZZ1240</strain>
    </source>
</reference>
<feature type="compositionally biased region" description="Basic residues" evidence="4">
    <location>
        <begin position="723"/>
        <end position="732"/>
    </location>
</feature>
<feature type="region of interest" description="Disordered" evidence="4">
    <location>
        <begin position="721"/>
        <end position="758"/>
    </location>
</feature>
<dbReference type="AlphaFoldDB" id="A0A836C9Z6"/>
<dbReference type="EMBL" id="JAFCMP010000533">
    <property type="protein sequence ID" value="KAG5176771.1"/>
    <property type="molecule type" value="Genomic_DNA"/>
</dbReference>
<feature type="compositionally biased region" description="Acidic residues" evidence="4">
    <location>
        <begin position="868"/>
        <end position="877"/>
    </location>
</feature>
<proteinExistence type="predicted"/>
<name>A0A836C9Z6_9STRA</name>
<dbReference type="PANTHER" id="PTHR22940">
    <property type="entry name" value="TIMEOUT/TIMELESS-2"/>
    <property type="match status" value="1"/>
</dbReference>
<dbReference type="GO" id="GO:0006281">
    <property type="term" value="P:DNA repair"/>
    <property type="evidence" value="ECO:0007669"/>
    <property type="project" value="TreeGrafter"/>
</dbReference>
<organism evidence="7 8">
    <name type="scientific">Tribonema minus</name>
    <dbReference type="NCBI Taxonomy" id="303371"/>
    <lineage>
        <taxon>Eukaryota</taxon>
        <taxon>Sar</taxon>
        <taxon>Stramenopiles</taxon>
        <taxon>Ochrophyta</taxon>
        <taxon>PX clade</taxon>
        <taxon>Xanthophyceae</taxon>
        <taxon>Tribonematales</taxon>
        <taxon>Tribonemataceae</taxon>
        <taxon>Tribonema</taxon>
    </lineage>
</organism>
<feature type="region of interest" description="Disordered" evidence="4">
    <location>
        <begin position="315"/>
        <end position="339"/>
    </location>
</feature>
<dbReference type="GO" id="GO:0031298">
    <property type="term" value="C:replication fork protection complex"/>
    <property type="evidence" value="ECO:0007669"/>
    <property type="project" value="TreeGrafter"/>
</dbReference>
<dbReference type="Proteomes" id="UP000664859">
    <property type="component" value="Unassembled WGS sequence"/>
</dbReference>
<evidence type="ECO:0000259" key="6">
    <source>
        <dbReference type="Pfam" id="PF04821"/>
    </source>
</evidence>
<feature type="signal peptide" evidence="5">
    <location>
        <begin position="1"/>
        <end position="21"/>
    </location>
</feature>
<feature type="chain" id="PRO_5033053854" description="Timeless N-terminal domain-containing protein" evidence="5">
    <location>
        <begin position="22"/>
        <end position="1190"/>
    </location>
</feature>
<protein>
    <recommendedName>
        <fullName evidence="6">Timeless N-terminal domain-containing protein</fullName>
    </recommendedName>
</protein>
<feature type="compositionally biased region" description="Acidic residues" evidence="4">
    <location>
        <begin position="913"/>
        <end position="922"/>
    </location>
</feature>
<dbReference type="InterPro" id="IPR006906">
    <property type="entry name" value="Timeless_N"/>
</dbReference>
<feature type="compositionally biased region" description="Low complexity" evidence="4">
    <location>
        <begin position="1060"/>
        <end position="1071"/>
    </location>
</feature>
<feature type="compositionally biased region" description="Low complexity" evidence="4">
    <location>
        <begin position="733"/>
        <end position="743"/>
    </location>
</feature>